<dbReference type="RefSeq" id="WP_015641387.1">
    <property type="nucleotide sequence ID" value="NC_021219.1"/>
</dbReference>
<dbReference type="Proteomes" id="UP000013893">
    <property type="component" value="Chromosome"/>
</dbReference>
<dbReference type="OrthoDB" id="129627at2"/>
<reference evidence="3 4" key="1">
    <citation type="journal article" date="2013" name="Nat. Biotechnol.">
        <title>Genome sequences of rare, uncultured bacteria obtained by differential coverage binning of multiple metagenomes.</title>
        <authorList>
            <person name="Albertsen M."/>
            <person name="Hugenholtz P."/>
            <person name="Skarshewski A."/>
            <person name="Nielsen K.L."/>
            <person name="Tyson G.W."/>
            <person name="Nielsen P.H."/>
        </authorList>
    </citation>
    <scope>NUCLEOTIDE SEQUENCE [LARGE SCALE GENOMIC DNA]</scope>
    <source>
        <strain evidence="3">TM71</strain>
    </source>
</reference>
<evidence type="ECO:0000313" key="4">
    <source>
        <dbReference type="Proteomes" id="UP000013893"/>
    </source>
</evidence>
<dbReference type="STRING" id="1332188.L336_0228"/>
<name>R4PW12_9BACT</name>
<dbReference type="PANTHER" id="PTHR40763">
    <property type="entry name" value="MEMBRANE PROTEIN-RELATED"/>
    <property type="match status" value="1"/>
</dbReference>
<evidence type="ECO:0000313" key="3">
    <source>
        <dbReference type="EMBL" id="AGL61937.1"/>
    </source>
</evidence>
<feature type="transmembrane region" description="Helical" evidence="1">
    <location>
        <begin position="7"/>
        <end position="25"/>
    </location>
</feature>
<feature type="transmembrane region" description="Helical" evidence="1">
    <location>
        <begin position="31"/>
        <end position="48"/>
    </location>
</feature>
<gene>
    <name evidence="3" type="ORF">L336_0228</name>
</gene>
<keyword evidence="1" id="KW-0812">Transmembrane</keyword>
<evidence type="ECO:0000259" key="2">
    <source>
        <dbReference type="Pfam" id="PF22570"/>
    </source>
</evidence>
<feature type="transmembrane region" description="Helical" evidence="1">
    <location>
        <begin position="78"/>
        <end position="96"/>
    </location>
</feature>
<dbReference type="PANTHER" id="PTHR40763:SF5">
    <property type="entry name" value="MEMBRANE PROTEIN"/>
    <property type="match status" value="1"/>
</dbReference>
<accession>R4PW12</accession>
<dbReference type="Pfam" id="PF22570">
    <property type="entry name" value="LiaF-TM"/>
    <property type="match status" value="1"/>
</dbReference>
<dbReference type="KEGG" id="saal:L336_0228"/>
<dbReference type="AlphaFoldDB" id="R4PW12"/>
<sequence>MKRIITGITIILAGVMILLSNINVLNFGPVFADWWPLLLIGAGLLMLINDSKNYIWSLFVSGLGVLFLVNTLDIARVSVGDIFFPAVLVAIGLSILRQSTGSTIRRVSEKNDEDITAILGGSSHKNTSSDYRGGKVTAVMGGSEIDLSKATIKKDALLDVFVFMGGVELRVPENVIVKSRAVMVMGGIEDKTSPVHSKDAPILYLDGVLIMAGIEVKR</sequence>
<dbReference type="HOGENOM" id="CLU_075538_1_0_0"/>
<protein>
    <recommendedName>
        <fullName evidence="2">LiaF transmembrane domain-containing protein</fullName>
    </recommendedName>
</protein>
<keyword evidence="4" id="KW-1185">Reference proteome</keyword>
<evidence type="ECO:0000256" key="1">
    <source>
        <dbReference type="SAM" id="Phobius"/>
    </source>
</evidence>
<keyword evidence="1" id="KW-0472">Membrane</keyword>
<organism evidence="3 4">
    <name type="scientific">Candidatus Saccharimonas aalborgensis</name>
    <dbReference type="NCBI Taxonomy" id="1332188"/>
    <lineage>
        <taxon>Bacteria</taxon>
        <taxon>Candidatus Saccharimonadota</taxon>
        <taxon>Candidatus Saccharimonadia</taxon>
        <taxon>Candidatus Saccharimonadales</taxon>
        <taxon>Candidatus Saccharimonadaceae</taxon>
        <taxon>Candidatus Saccharimonas</taxon>
    </lineage>
</organism>
<feature type="domain" description="LiaF transmembrane" evidence="2">
    <location>
        <begin position="5"/>
        <end position="100"/>
    </location>
</feature>
<dbReference type="EMBL" id="CP005957">
    <property type="protein sequence ID" value="AGL61937.1"/>
    <property type="molecule type" value="Genomic_DNA"/>
</dbReference>
<dbReference type="InterPro" id="IPR054331">
    <property type="entry name" value="LiaF_TM"/>
</dbReference>
<keyword evidence="1" id="KW-1133">Transmembrane helix</keyword>
<proteinExistence type="predicted"/>
<feature type="transmembrane region" description="Helical" evidence="1">
    <location>
        <begin position="55"/>
        <end position="72"/>
    </location>
</feature>